<keyword evidence="3" id="KW-0812">Transmembrane</keyword>
<reference evidence="5 6" key="1">
    <citation type="journal article" date="2015" name="Biotechnol. Biofuels">
        <title>Enhanced degradation of softwood versus hardwood by the white-rot fungus Pycnoporus coccineus.</title>
        <authorList>
            <person name="Couturier M."/>
            <person name="Navarro D."/>
            <person name="Chevret D."/>
            <person name="Henrissat B."/>
            <person name="Piumi F."/>
            <person name="Ruiz-Duenas F.J."/>
            <person name="Martinez A.T."/>
            <person name="Grigoriev I.V."/>
            <person name="Riley R."/>
            <person name="Lipzen A."/>
            <person name="Berrin J.G."/>
            <person name="Master E.R."/>
            <person name="Rosso M.N."/>
        </authorList>
    </citation>
    <scope>NUCLEOTIDE SEQUENCE [LARGE SCALE GENOMIC DNA]</scope>
    <source>
        <strain evidence="5 6">BRFM310</strain>
    </source>
</reference>
<dbReference type="SUPFAM" id="SSF53474">
    <property type="entry name" value="alpha/beta-Hydrolases"/>
    <property type="match status" value="1"/>
</dbReference>
<feature type="domain" description="DUF676" evidence="4">
    <location>
        <begin position="19"/>
        <end position="223"/>
    </location>
</feature>
<organism evidence="5 6">
    <name type="scientific">Trametes coccinea (strain BRFM310)</name>
    <name type="common">Pycnoporus coccineus</name>
    <dbReference type="NCBI Taxonomy" id="1353009"/>
    <lineage>
        <taxon>Eukaryota</taxon>
        <taxon>Fungi</taxon>
        <taxon>Dikarya</taxon>
        <taxon>Basidiomycota</taxon>
        <taxon>Agaricomycotina</taxon>
        <taxon>Agaricomycetes</taxon>
        <taxon>Polyporales</taxon>
        <taxon>Polyporaceae</taxon>
        <taxon>Trametes</taxon>
    </lineage>
</organism>
<keyword evidence="6" id="KW-1185">Reference proteome</keyword>
<sequence>MSENTSTSPGNDSGEAQTSSVHLLVLIHGMWGNPVHLAEMRRVIEERRGSEKGPGGEQLHLLVAETNRDDSTYDGIDWGGERVAEEVFEEIKKLEKDGKKVTRFSVTGYSLGGLIARYVVGVLHQRGFFTSVKPVNFNTVATPHVGLPRYPTMISSLFAFFGPKLLSRTGEQFYIVDKWSKNGRPLLEVMADPNRLFYQALTLFEHVRIYANAVNDVTVPYPTAAIEEEDIFVNHVEDGIQFELDEEYKPIIKSYTIPTSVVRPPKARPLTADWFKSLKPNRPLLPPALQFSFPYNVLIYALTPVLIPLFLTLVLTRLSLASKASRSRIKQLEKDESGTERLMHVIGSLEREMEDAVVDMFDNANNGSGPSSASNETISADSQALATGNDAQVQARKPEFVLSETQQKLVRWLNALPGLKKELAFIHPVRNAHGTIIARDVKRFPGHKLGEGVLRHLADHLIL</sequence>
<dbReference type="EMBL" id="KZ084093">
    <property type="protein sequence ID" value="OSD05495.1"/>
    <property type="molecule type" value="Genomic_DNA"/>
</dbReference>
<keyword evidence="3" id="KW-1133">Transmembrane helix</keyword>
<dbReference type="PANTHER" id="PTHR12482:SF62">
    <property type="entry name" value="LIPASE ROG1-RELATED"/>
    <property type="match status" value="1"/>
</dbReference>
<dbReference type="Gene3D" id="3.40.50.1820">
    <property type="entry name" value="alpha/beta hydrolase"/>
    <property type="match status" value="1"/>
</dbReference>
<keyword evidence="3" id="KW-0472">Membrane</keyword>
<evidence type="ECO:0000313" key="6">
    <source>
        <dbReference type="Proteomes" id="UP000193067"/>
    </source>
</evidence>
<proteinExistence type="inferred from homology"/>
<name>A0A1Y2IWI3_TRAC3</name>
<gene>
    <name evidence="5" type="ORF">PYCCODRAFT_1432657</name>
</gene>
<feature type="compositionally biased region" description="Low complexity" evidence="2">
    <location>
        <begin position="363"/>
        <end position="375"/>
    </location>
</feature>
<dbReference type="InterPro" id="IPR029058">
    <property type="entry name" value="AB_hydrolase_fold"/>
</dbReference>
<evidence type="ECO:0000313" key="5">
    <source>
        <dbReference type="EMBL" id="OSD05495.1"/>
    </source>
</evidence>
<dbReference type="OrthoDB" id="273452at2759"/>
<dbReference type="InterPro" id="IPR007751">
    <property type="entry name" value="DUF676_lipase-like"/>
</dbReference>
<dbReference type="Pfam" id="PF05057">
    <property type="entry name" value="DUF676"/>
    <property type="match status" value="1"/>
</dbReference>
<dbReference type="AlphaFoldDB" id="A0A1Y2IWI3"/>
<dbReference type="PANTHER" id="PTHR12482">
    <property type="entry name" value="LIPASE ROG1-RELATED-RELATED"/>
    <property type="match status" value="1"/>
</dbReference>
<dbReference type="InterPro" id="IPR044294">
    <property type="entry name" value="Lipase-like"/>
</dbReference>
<evidence type="ECO:0000259" key="4">
    <source>
        <dbReference type="Pfam" id="PF05057"/>
    </source>
</evidence>
<evidence type="ECO:0000256" key="3">
    <source>
        <dbReference type="SAM" id="Phobius"/>
    </source>
</evidence>
<feature type="region of interest" description="Disordered" evidence="2">
    <location>
        <begin position="361"/>
        <end position="385"/>
    </location>
</feature>
<evidence type="ECO:0000256" key="2">
    <source>
        <dbReference type="SAM" id="MobiDB-lite"/>
    </source>
</evidence>
<comment type="similarity">
    <text evidence="1">Belongs to the putative lipase ROG1 family.</text>
</comment>
<feature type="transmembrane region" description="Helical" evidence="3">
    <location>
        <begin position="297"/>
        <end position="320"/>
    </location>
</feature>
<feature type="compositionally biased region" description="Polar residues" evidence="2">
    <location>
        <begin position="376"/>
        <end position="385"/>
    </location>
</feature>
<dbReference type="Proteomes" id="UP000193067">
    <property type="component" value="Unassembled WGS sequence"/>
</dbReference>
<evidence type="ECO:0000256" key="1">
    <source>
        <dbReference type="ARBA" id="ARBA00007920"/>
    </source>
</evidence>
<accession>A0A1Y2IWI3</accession>
<protein>
    <submittedName>
        <fullName evidence="5">DUF676-domain-containing protein</fullName>
    </submittedName>
</protein>